<keyword evidence="1" id="KW-0472">Membrane</keyword>
<feature type="transmembrane region" description="Helical" evidence="1">
    <location>
        <begin position="77"/>
        <end position="95"/>
    </location>
</feature>
<dbReference type="Proteomes" id="UP000779508">
    <property type="component" value="Unassembled WGS sequence"/>
</dbReference>
<reference evidence="2 3" key="1">
    <citation type="submission" date="2021-06" db="EMBL/GenBank/DDBJ databases">
        <authorList>
            <person name="Sun Q."/>
            <person name="Li D."/>
        </authorList>
    </citation>
    <scope>NUCLEOTIDE SEQUENCE [LARGE SCALE GENOMIC DNA]</scope>
    <source>
        <strain evidence="2 3">MSJ-5</strain>
    </source>
</reference>
<evidence type="ECO:0000313" key="2">
    <source>
        <dbReference type="EMBL" id="MBU5676199.1"/>
    </source>
</evidence>
<sequence>MKLRNNIFTALLLAIGFILHQITPGIFGGMKFDFLLSFIFISLLINDTFKNTILTALLGGLLSAMTTTFPGGQLPNIIDKLITCIVLFFVIKYLRRFNLNSLLVGFISSLGTFISGTVFLLSALLITGLPVSFRILLTTVVLPTILVNAVVTVFIYQIVRHAMKVSKINL</sequence>
<keyword evidence="3" id="KW-1185">Reference proteome</keyword>
<feature type="transmembrane region" description="Helical" evidence="1">
    <location>
        <begin position="102"/>
        <end position="129"/>
    </location>
</feature>
<dbReference type="RefSeq" id="WP_216415729.1">
    <property type="nucleotide sequence ID" value="NZ_JAHLQK010000002.1"/>
</dbReference>
<feature type="transmembrane region" description="Helical" evidence="1">
    <location>
        <begin position="7"/>
        <end position="23"/>
    </location>
</feature>
<keyword evidence="1" id="KW-0812">Transmembrane</keyword>
<accession>A0ABS6G1G0</accession>
<keyword evidence="1" id="KW-1133">Transmembrane helix</keyword>
<name>A0ABS6G1G0_9FIRM</name>
<evidence type="ECO:0000256" key="1">
    <source>
        <dbReference type="SAM" id="Phobius"/>
    </source>
</evidence>
<gene>
    <name evidence="2" type="ORF">KQI88_07200</name>
</gene>
<proteinExistence type="predicted"/>
<comment type="caution">
    <text evidence="2">The sequence shown here is derived from an EMBL/GenBank/DDBJ whole genome shotgun (WGS) entry which is preliminary data.</text>
</comment>
<feature type="transmembrane region" description="Helical" evidence="1">
    <location>
        <begin position="135"/>
        <end position="159"/>
    </location>
</feature>
<dbReference type="EMBL" id="JAHLQK010000002">
    <property type="protein sequence ID" value="MBU5676199.1"/>
    <property type="molecule type" value="Genomic_DNA"/>
</dbReference>
<dbReference type="Pfam" id="PF17099">
    <property type="entry name" value="TrpP"/>
    <property type="match status" value="1"/>
</dbReference>
<organism evidence="2 3">
    <name type="scientific">Alkaliphilus flagellatus</name>
    <dbReference type="NCBI Taxonomy" id="2841507"/>
    <lineage>
        <taxon>Bacteria</taxon>
        <taxon>Bacillati</taxon>
        <taxon>Bacillota</taxon>
        <taxon>Clostridia</taxon>
        <taxon>Peptostreptococcales</taxon>
        <taxon>Natronincolaceae</taxon>
        <taxon>Alkaliphilus</taxon>
    </lineage>
</organism>
<protein>
    <submittedName>
        <fullName evidence="2">Tryptophan transporter</fullName>
    </submittedName>
</protein>
<evidence type="ECO:0000313" key="3">
    <source>
        <dbReference type="Proteomes" id="UP000779508"/>
    </source>
</evidence>
<dbReference type="InterPro" id="IPR031360">
    <property type="entry name" value="TrpP"/>
</dbReference>